<accession>A0A9W8Z9Q9</accession>
<keyword evidence="1" id="KW-1133">Transmembrane helix</keyword>
<dbReference type="Proteomes" id="UP001140510">
    <property type="component" value="Unassembled WGS sequence"/>
</dbReference>
<name>A0A9W8Z9Q9_9PLEO</name>
<keyword evidence="1" id="KW-0812">Transmembrane</keyword>
<organism evidence="2 3">
    <name type="scientific">Didymella pomorum</name>
    <dbReference type="NCBI Taxonomy" id="749634"/>
    <lineage>
        <taxon>Eukaryota</taxon>
        <taxon>Fungi</taxon>
        <taxon>Dikarya</taxon>
        <taxon>Ascomycota</taxon>
        <taxon>Pezizomycotina</taxon>
        <taxon>Dothideomycetes</taxon>
        <taxon>Pleosporomycetidae</taxon>
        <taxon>Pleosporales</taxon>
        <taxon>Pleosporineae</taxon>
        <taxon>Didymellaceae</taxon>
        <taxon>Didymella</taxon>
    </lineage>
</organism>
<dbReference type="OrthoDB" id="3903561at2759"/>
<sequence length="270" mass="30956">MFADQTVDPPTLNITAYDVPNLLNKTLNNDPWRYQSLYNGHEAMFLQGSQLYSQARIERDGTCQAEKTYQWGFSFIQLTIMVLLLWLWTSGMLIMYTTSKFTRLQRDKTDVAGEYKAVFELADAMRDQLVQQEVEKAEHVTQISESELRKRIQKDLRGGRIAYDTVLLPEVHGDRAKEWAFRAWAKREVWWLLALGVSFVVEGCLINMFVRYGLRGDVWGIVALPLAIAFAMYVGESHRSRGMVLFWAVLVVCVLPAIILGVLIGIMTHI</sequence>
<keyword evidence="3" id="KW-1185">Reference proteome</keyword>
<protein>
    <submittedName>
        <fullName evidence="2">Uncharacterized protein</fullName>
    </submittedName>
</protein>
<evidence type="ECO:0000256" key="1">
    <source>
        <dbReference type="SAM" id="Phobius"/>
    </source>
</evidence>
<comment type="caution">
    <text evidence="2">The sequence shown here is derived from an EMBL/GenBank/DDBJ whole genome shotgun (WGS) entry which is preliminary data.</text>
</comment>
<dbReference type="EMBL" id="JAPEVA010000098">
    <property type="protein sequence ID" value="KAJ4399906.1"/>
    <property type="molecule type" value="Genomic_DNA"/>
</dbReference>
<proteinExistence type="predicted"/>
<keyword evidence="1" id="KW-0472">Membrane</keyword>
<dbReference type="AlphaFoldDB" id="A0A9W8Z9Q9"/>
<reference evidence="2" key="1">
    <citation type="submission" date="2022-10" db="EMBL/GenBank/DDBJ databases">
        <title>Tapping the CABI collections for fungal endophytes: first genome assemblies for Collariella, Neodidymelliopsis, Ascochyta clinopodiicola, Didymella pomorum, Didymosphaeria variabile, Neocosmospora piperis and Neocucurbitaria cava.</title>
        <authorList>
            <person name="Hill R."/>
        </authorList>
    </citation>
    <scope>NUCLEOTIDE SEQUENCE</scope>
    <source>
        <strain evidence="2">IMI 355091</strain>
    </source>
</reference>
<feature type="transmembrane region" description="Helical" evidence="1">
    <location>
        <begin position="244"/>
        <end position="267"/>
    </location>
</feature>
<feature type="transmembrane region" description="Helical" evidence="1">
    <location>
        <begin position="218"/>
        <end position="235"/>
    </location>
</feature>
<feature type="transmembrane region" description="Helical" evidence="1">
    <location>
        <begin position="189"/>
        <end position="212"/>
    </location>
</feature>
<evidence type="ECO:0000313" key="3">
    <source>
        <dbReference type="Proteomes" id="UP001140510"/>
    </source>
</evidence>
<gene>
    <name evidence="2" type="ORF">N0V91_009074</name>
</gene>
<feature type="transmembrane region" description="Helical" evidence="1">
    <location>
        <begin position="75"/>
        <end position="96"/>
    </location>
</feature>
<evidence type="ECO:0000313" key="2">
    <source>
        <dbReference type="EMBL" id="KAJ4399906.1"/>
    </source>
</evidence>